<name>A0A418Y1A2_9GAMM</name>
<organism evidence="1 2">
    <name type="scientific">Alcanivorax profundi</name>
    <dbReference type="NCBI Taxonomy" id="2338368"/>
    <lineage>
        <taxon>Bacteria</taxon>
        <taxon>Pseudomonadati</taxon>
        <taxon>Pseudomonadota</taxon>
        <taxon>Gammaproteobacteria</taxon>
        <taxon>Oceanospirillales</taxon>
        <taxon>Alcanivoracaceae</taxon>
        <taxon>Alcanivorax</taxon>
    </lineage>
</organism>
<gene>
    <name evidence="1" type="ORF">D4A39_00140</name>
</gene>
<proteinExistence type="predicted"/>
<keyword evidence="2" id="KW-1185">Reference proteome</keyword>
<dbReference type="AlphaFoldDB" id="A0A418Y1A2"/>
<evidence type="ECO:0000313" key="1">
    <source>
        <dbReference type="EMBL" id="RJG19319.1"/>
    </source>
</evidence>
<dbReference type="Proteomes" id="UP000283734">
    <property type="component" value="Unassembled WGS sequence"/>
</dbReference>
<accession>A0A418Y1A2</accession>
<comment type="caution">
    <text evidence="1">The sequence shown here is derived from an EMBL/GenBank/DDBJ whole genome shotgun (WGS) entry which is preliminary data.</text>
</comment>
<protein>
    <recommendedName>
        <fullName evidence="3">HEAT repeat domain-containing protein</fullName>
    </recommendedName>
</protein>
<reference evidence="1 2" key="1">
    <citation type="submission" date="2018-09" db="EMBL/GenBank/DDBJ databases">
        <title>Alcanivorax profundi sp. nov., isolated from 1000 m-depth seawater of the Mariana Trench.</title>
        <authorList>
            <person name="Liu J."/>
        </authorList>
    </citation>
    <scope>NUCLEOTIDE SEQUENCE [LARGE SCALE GENOMIC DNA]</scope>
    <source>
        <strain evidence="1 2">MTEO17</strain>
    </source>
</reference>
<dbReference type="EMBL" id="QYYA01000001">
    <property type="protein sequence ID" value="RJG19319.1"/>
    <property type="molecule type" value="Genomic_DNA"/>
</dbReference>
<sequence length="71" mass="8046">MDREQPRALIRILLAKSSGDIDRDDAALSLANYEGSEVLEALMQIVNDPDEDADLKETCWDAIYHIRVKTQ</sequence>
<evidence type="ECO:0008006" key="3">
    <source>
        <dbReference type="Google" id="ProtNLM"/>
    </source>
</evidence>
<evidence type="ECO:0000313" key="2">
    <source>
        <dbReference type="Proteomes" id="UP000283734"/>
    </source>
</evidence>